<dbReference type="Pfam" id="PF22544">
    <property type="entry name" value="HYDIN_VesB_CFA65-like_Ig"/>
    <property type="match status" value="2"/>
</dbReference>
<dbReference type="Pfam" id="PF13385">
    <property type="entry name" value="Laminin_G_3"/>
    <property type="match status" value="1"/>
</dbReference>
<comment type="caution">
    <text evidence="9">The sequence shown here is derived from an EMBL/GenBank/DDBJ whole genome shotgun (WGS) entry which is preliminary data.</text>
</comment>
<dbReference type="InterPro" id="IPR044023">
    <property type="entry name" value="Ig_7"/>
</dbReference>
<keyword evidence="4" id="KW-0732">Signal</keyword>
<evidence type="ECO:0000313" key="9">
    <source>
        <dbReference type="EMBL" id="PWA04150.1"/>
    </source>
</evidence>
<dbReference type="Proteomes" id="UP000245449">
    <property type="component" value="Unassembled WGS sequence"/>
</dbReference>
<dbReference type="GO" id="GO:0004553">
    <property type="term" value="F:hydrolase activity, hydrolyzing O-glycosyl compounds"/>
    <property type="evidence" value="ECO:0007669"/>
    <property type="project" value="UniProtKB-ARBA"/>
</dbReference>
<dbReference type="NCBIfam" id="TIGR04183">
    <property type="entry name" value="Por_Secre_tail"/>
    <property type="match status" value="1"/>
</dbReference>
<dbReference type="InterPro" id="IPR053879">
    <property type="entry name" value="HYDIN_VesB_CFA65-like_Ig"/>
</dbReference>
<dbReference type="Pfam" id="PF19081">
    <property type="entry name" value="Ig_7"/>
    <property type="match status" value="1"/>
</dbReference>
<feature type="domain" description="LamG-like jellyroll fold" evidence="8">
    <location>
        <begin position="1550"/>
        <end position="1673"/>
    </location>
</feature>
<evidence type="ECO:0000256" key="5">
    <source>
        <dbReference type="ARBA" id="ARBA00023069"/>
    </source>
</evidence>
<evidence type="ECO:0000256" key="7">
    <source>
        <dbReference type="ARBA" id="ARBA00023273"/>
    </source>
</evidence>
<dbReference type="Gene3D" id="4.10.1080.10">
    <property type="entry name" value="TSP type-3 repeat"/>
    <property type="match status" value="1"/>
</dbReference>
<evidence type="ECO:0000313" key="10">
    <source>
        <dbReference type="Proteomes" id="UP000245449"/>
    </source>
</evidence>
<evidence type="ECO:0000256" key="4">
    <source>
        <dbReference type="ARBA" id="ARBA00022729"/>
    </source>
</evidence>
<evidence type="ECO:0000256" key="3">
    <source>
        <dbReference type="ARBA" id="ARBA00022490"/>
    </source>
</evidence>
<dbReference type="Pfam" id="PF18962">
    <property type="entry name" value="Por_Secre_tail"/>
    <property type="match status" value="1"/>
</dbReference>
<comment type="subcellular location">
    <subcellularLocation>
        <location evidence="1">Cell projection</location>
        <location evidence="1">Cilium</location>
    </subcellularLocation>
    <subcellularLocation>
        <location evidence="2">Cytoplasm</location>
    </subcellularLocation>
</comment>
<keyword evidence="7" id="KW-0966">Cell projection</keyword>
<dbReference type="InterPro" id="IPR006558">
    <property type="entry name" value="LamG-like"/>
</dbReference>
<dbReference type="OrthoDB" id="2582440at2"/>
<dbReference type="GO" id="GO:0005737">
    <property type="term" value="C:cytoplasm"/>
    <property type="evidence" value="ECO:0007669"/>
    <property type="project" value="UniProtKB-SubCell"/>
</dbReference>
<protein>
    <recommendedName>
        <fullName evidence="8">LamG-like jellyroll fold domain-containing protein</fullName>
    </recommendedName>
</protein>
<dbReference type="PROSITE" id="PS50194">
    <property type="entry name" value="FILAMIN_REPEAT"/>
    <property type="match status" value="3"/>
</dbReference>
<proteinExistence type="predicted"/>
<keyword evidence="10" id="KW-1185">Reference proteome</keyword>
<dbReference type="GO" id="GO:0005975">
    <property type="term" value="P:carbohydrate metabolic process"/>
    <property type="evidence" value="ECO:0007669"/>
    <property type="project" value="UniProtKB-ARBA"/>
</dbReference>
<dbReference type="GO" id="GO:0005509">
    <property type="term" value="F:calcium ion binding"/>
    <property type="evidence" value="ECO:0007669"/>
    <property type="project" value="InterPro"/>
</dbReference>
<dbReference type="SUPFAM" id="SSF103647">
    <property type="entry name" value="TSP type-3 repeat"/>
    <property type="match status" value="3"/>
</dbReference>
<dbReference type="Gene3D" id="2.60.120.200">
    <property type="match status" value="1"/>
</dbReference>
<dbReference type="SMART" id="SM00560">
    <property type="entry name" value="LamGL"/>
    <property type="match status" value="1"/>
</dbReference>
<dbReference type="InterPro" id="IPR013783">
    <property type="entry name" value="Ig-like_fold"/>
</dbReference>
<dbReference type="Gene3D" id="2.60.40.10">
    <property type="entry name" value="Immunoglobulins"/>
    <property type="match status" value="7"/>
</dbReference>
<accession>A0A2U1JG83</accession>
<dbReference type="PANTHER" id="PTHR45912:SF3">
    <property type="entry name" value="CILIA- AND FLAGELLA-ASSOCIATED PROTEIN 47"/>
    <property type="match status" value="1"/>
</dbReference>
<dbReference type="InterPro" id="IPR026444">
    <property type="entry name" value="Secre_tail"/>
</dbReference>
<keyword evidence="5" id="KW-0969">Cilium</keyword>
<evidence type="ECO:0000256" key="2">
    <source>
        <dbReference type="ARBA" id="ARBA00004496"/>
    </source>
</evidence>
<dbReference type="EMBL" id="QCZI01000018">
    <property type="protein sequence ID" value="PWA04150.1"/>
    <property type="molecule type" value="Genomic_DNA"/>
</dbReference>
<keyword evidence="3" id="KW-0963">Cytoplasm</keyword>
<dbReference type="InterPro" id="IPR017868">
    <property type="entry name" value="Filamin/ABP280_repeat-like"/>
</dbReference>
<evidence type="ECO:0000256" key="1">
    <source>
        <dbReference type="ARBA" id="ARBA00004138"/>
    </source>
</evidence>
<organism evidence="9 10">
    <name type="scientific">Flavobacterium psychrotolerans</name>
    <dbReference type="NCBI Taxonomy" id="2169410"/>
    <lineage>
        <taxon>Bacteria</taxon>
        <taxon>Pseudomonadati</taxon>
        <taxon>Bacteroidota</taxon>
        <taxon>Flavobacteriia</taxon>
        <taxon>Flavobacteriales</taxon>
        <taxon>Flavobacteriaceae</taxon>
        <taxon>Flavobacterium</taxon>
    </lineage>
</organism>
<dbReference type="RefSeq" id="WP_116725658.1">
    <property type="nucleotide sequence ID" value="NZ_QCZI01000018.1"/>
</dbReference>
<name>A0A2U1JG83_9FLAO</name>
<keyword evidence="6" id="KW-1015">Disulfide bond</keyword>
<dbReference type="SUPFAM" id="SSF49899">
    <property type="entry name" value="Concanavalin A-like lectins/glucanases"/>
    <property type="match status" value="1"/>
</dbReference>
<sequence length="2356" mass="247183">TYAPSAADITAGSRTLTLTAVANTGCTDVISTKTITITTAPTAVAGTAITTCNSSPAVNITAGSSATNNASITWTSNGTGTFTNATSLTTCTYLPSAADNAAGSRTLTLTAIGNGTCGNITSTKTITIVPTPTITSTTPGSTSGPGTVTLGATASAGTISWYAASIGGAALGTGTSFITPVIAVSTTYYVDTDNGSCTSSPRTAVLATVLLPEINVVGNGASIPDDIVPAPAVANFTDFSTVTTTRTFTIQNTGTANLTLGAITFTGANNTEFTVLTAPISPVAPGGSTTFVVRFTPTAATVNRTATISIVNNDSNEGPYDFRLFGTGVAQEINVQGFGATNIADGDVTPTVAKGTDFGSVDVNSGTATTTFTIQNTGTMDLTGGVITFTGGTPGDFSVTTLPTFPVAGVTSTTFVVTFNPSASGLISTTLNIANNDAGENPYNFTIQGTGVQPEIALSGNAVPIPDNSLSVPTAADWTDFGPTNVVIGNITRTFTISNSPGTSALTIGAITISGANASDFTVTAFPSASVAIGGSTTFVITFVPSANGTRSASISIANNDGNENPYDFNIQGTGTSQEIDIQGNATSIADNPATAPSVANWTDFSTVATTRTFTIFNTGSSQLTLGAITFSGANASDFAVTTAPPASVNPGASTTFTVTFTPTGLGVRAALISIASNDVDENPYDFRIQGNGSDREINVVGNGVSIVDGGGLLTTADWTDFSTVATTRNFTIQNTGSTPLNIGAITFSGADASMFTVITAPSATIAGYGSTTLGIRFTPTSVGVKNASVSIVNDDSNENPYDFNLKGTGVAQEIAMLGSNAVNIVDNGAAAAGNLTDFSNVAVTRTFTIQNLGTMDLTIGAITATGNTADFTITTPPSTIIAGMTSTTFVVTFAPTVTGNRAVTFTFVNNDSNGDEAPFDLKLAATSASEIDISGTAVSIVDGTMTPSTTNQTNFGTVSIENGSVIVIYTIKNTGTGPLVMGAITIDGANATDFTVSTAPAASVAAGGSTLCYVTFKPFVLGTKNAVIHFANNDINENPYDFAIMGTAIRTYVDTDGDGITDNFDLDDDNDGIVDTLEQSTCSASPYASTFQHIFLNETFGYGTTRGQINVNTPDATSNMCYEDGVSTGKVNTGGCPYRTDYSINDGEYAVNYMISTGNATAGPPNVASWANTNWTPQMDHTPGDTDGRMAIFNADINPGIFYELTINGIIPNLPINFDFWVLNIMSKALYAGSNLPQIKVDFKNLSGAVIATYSTPTINRCTDNTNNCAVSEWKNFPTTVNLGNITAFTVTLSNLGPGGSGNDLAIDDIVISQSYCDWDSDGIGNLYDLDSDNDGIPDIEEGGFKQYSNGLSKMDITNPALWADANGNGMNDAIDPLFTGLNNSIPDTDGDGQSNYLDLDSDNDALFDVDEAIANMGDGDINGDGKGDGVDTDLDGILDIYDTYAGFGTLTKPYTQNTDGLGNPDYLQVDSNNDGIKDIAETLYSALDANNDGVIDGAADIDKDGISDAFDTKTTGLGSPRDLNRKLQLEFDGRNDYGQGTGVLGGLANASLMAWVDLNSAFSTDGIVVGQTNFQLRITSAKRLEAVVNGTTVTYATALSVSQWTHVGVVYDGSNIYLYLNGALVATQSKSGNIAADASLLTIGKDPTTNTKYFKGKIDEVRVFNVALTASQLQRMVYQEIQNTATQVRGAIVPKDVGGLPFANVLRYYRMDAYKDDIIDDLTTVAIDVAGMKIYNNKNIYVQQAPMPFLTERTGSFATAVNSPTKEIRGLDIMDQDWSIVQVSHNITESSNNVDLGMFVDSGINIIMNNDNKIQNDWYLKLDGKIDLQGKSQLVQTTNSDLEVTSAGSIERDQQGQSNKFNYNYWSSPVGALSITSNNNPFTVDGVMKDGTDPANIQNITWTNGLNGAATSPITLSTYWIFKFQNVSAIYANWARIAQTGSLLAGQGFTLKGSDAATATQNYTFVGKPNSGTISTPIAANNSNLSGNPYPSALDANAFINANLASTSGTLYFWEHFSTNPSHVLAAYQGGYATRNLVGGVAPVSPAGISGLGSSLRQPGRYIPVGQGFFVDGSATGGNIVFDNSQRAFFKEDNAASNIMFRQNLNGSPLATTPFNNSDDIIPIESAFASVRLGFNSANNFHRQILLGFMNERATSGIDPGYDAIQNDNQPNDMYFMNHGKQLVIQGDGYFNPSNIYPLGVKTALDGNVKFNVDARDRFDISQKLYIYDNTTSLYHDISNEAFEIYLPVGTVNDRFSLRFKNAALDVNNFDLNDNVKVAFTNSDNMIIVKNNLLDTTVKSVTLFNMLGQSLSTWKIKDEDQTKIQIPVYNLSTGTYIVKVFTTKGEISKKIIIK</sequence>
<dbReference type="InterPro" id="IPR013320">
    <property type="entry name" value="ConA-like_dom_sf"/>
</dbReference>
<reference evidence="9 10" key="1">
    <citation type="submission" date="2018-04" db="EMBL/GenBank/DDBJ databases">
        <title>Flavobacterium sp. nov., isolated from glacier ice.</title>
        <authorList>
            <person name="Liu Q."/>
            <person name="Xin Y.-H."/>
        </authorList>
    </citation>
    <scope>NUCLEOTIDE SEQUENCE [LARGE SCALE GENOMIC DNA]</scope>
    <source>
        <strain evidence="9 10">RB1R5</strain>
    </source>
</reference>
<dbReference type="InterPro" id="IPR028974">
    <property type="entry name" value="TSP_type-3_rpt"/>
</dbReference>
<gene>
    <name evidence="9" type="ORF">DB895_12255</name>
</gene>
<evidence type="ECO:0000259" key="8">
    <source>
        <dbReference type="SMART" id="SM00560"/>
    </source>
</evidence>
<dbReference type="PANTHER" id="PTHR45912">
    <property type="entry name" value="CILIA- AND FLAGELLA-ASSOCIATED PROTEIN 47"/>
    <property type="match status" value="1"/>
</dbReference>
<dbReference type="NCBIfam" id="NF012200">
    <property type="entry name" value="choice_anch_D"/>
    <property type="match status" value="7"/>
</dbReference>
<evidence type="ECO:0000256" key="6">
    <source>
        <dbReference type="ARBA" id="ARBA00023157"/>
    </source>
</evidence>
<feature type="non-terminal residue" evidence="9">
    <location>
        <position position="1"/>
    </location>
</feature>